<dbReference type="GO" id="GO:0006417">
    <property type="term" value="P:regulation of translation"/>
    <property type="evidence" value="ECO:0007669"/>
    <property type="project" value="TreeGrafter"/>
</dbReference>
<sequence>MTDTKNQACELAELYALGALQHEEKMSFEAHLKTCKDCQDVVEASRQVIELLPLASEGMEVPSGMKSRILTKVLASEIESEIAKQVESASPDVVRGDLVAPSTQEGVVPMRGSRAWRYASLGLVAAVIGLILYTGQLRQDVSQLQQQIASNTGPVQGLKVNEAVTLNPATKDIVAKGLATIVVDKSGTHLVVQAENLPELKGTEAYQVWLIKGENTFNAGTFLSQDGHGALYYSFNPQNYDTVAITLEPDAVGANPRGKIVLAAPIKRG</sequence>
<evidence type="ECO:0000256" key="7">
    <source>
        <dbReference type="ARBA" id="ARBA00024353"/>
    </source>
</evidence>
<evidence type="ECO:0000256" key="8">
    <source>
        <dbReference type="ARBA" id="ARBA00024438"/>
    </source>
</evidence>
<keyword evidence="4 11" id="KW-0812">Transmembrane</keyword>
<comment type="similarity">
    <text evidence="7">Belongs to the zinc-associated anti-sigma factor (ZAS) superfamily. Anti-sigma-W factor family.</text>
</comment>
<keyword evidence="3" id="KW-1003">Cell membrane</keyword>
<dbReference type="Pfam" id="PF13490">
    <property type="entry name" value="zf-HC2"/>
    <property type="match status" value="1"/>
</dbReference>
<evidence type="ECO:0000256" key="1">
    <source>
        <dbReference type="ARBA" id="ARBA00004167"/>
    </source>
</evidence>
<evidence type="ECO:0000256" key="10">
    <source>
        <dbReference type="ARBA" id="ARBA00030803"/>
    </source>
</evidence>
<dbReference type="PANTHER" id="PTHR37461">
    <property type="entry name" value="ANTI-SIGMA-K FACTOR RSKA"/>
    <property type="match status" value="1"/>
</dbReference>
<dbReference type="STRING" id="1850517.A8708_08830"/>
<dbReference type="PANTHER" id="PTHR37461:SF1">
    <property type="entry name" value="ANTI-SIGMA-K FACTOR RSKA"/>
    <property type="match status" value="1"/>
</dbReference>
<evidence type="ECO:0000259" key="12">
    <source>
        <dbReference type="Pfam" id="PF10099"/>
    </source>
</evidence>
<evidence type="ECO:0000256" key="4">
    <source>
        <dbReference type="ARBA" id="ARBA00022692"/>
    </source>
</evidence>
<dbReference type="RefSeq" id="WP_068662067.1">
    <property type="nucleotide sequence ID" value="NZ_LYPB01000044.1"/>
</dbReference>
<dbReference type="GO" id="GO:0016989">
    <property type="term" value="F:sigma factor antagonist activity"/>
    <property type="evidence" value="ECO:0007669"/>
    <property type="project" value="TreeGrafter"/>
</dbReference>
<evidence type="ECO:0000256" key="2">
    <source>
        <dbReference type="ARBA" id="ARBA00004236"/>
    </source>
</evidence>
<evidence type="ECO:0000313" key="15">
    <source>
        <dbReference type="Proteomes" id="UP000078454"/>
    </source>
</evidence>
<dbReference type="Pfam" id="PF10099">
    <property type="entry name" value="RskA_C"/>
    <property type="match status" value="1"/>
</dbReference>
<dbReference type="AlphaFoldDB" id="A0A198ANA1"/>
<protein>
    <recommendedName>
        <fullName evidence="8">Anti-sigma-W factor RsiW</fullName>
    </recommendedName>
    <alternativeName>
        <fullName evidence="10">Regulator of SigK</fullName>
    </alternativeName>
    <alternativeName>
        <fullName evidence="9">Sigma-K anti-sigma factor RskA</fullName>
    </alternativeName>
</protein>
<evidence type="ECO:0000256" key="9">
    <source>
        <dbReference type="ARBA" id="ARBA00029829"/>
    </source>
</evidence>
<accession>A0A198ANA1</accession>
<dbReference type="Gene3D" id="1.10.10.1320">
    <property type="entry name" value="Anti-sigma factor, zinc-finger domain"/>
    <property type="match status" value="1"/>
</dbReference>
<feature type="transmembrane region" description="Helical" evidence="11">
    <location>
        <begin position="115"/>
        <end position="135"/>
    </location>
</feature>
<dbReference type="InterPro" id="IPR051474">
    <property type="entry name" value="Anti-sigma-K/W_factor"/>
</dbReference>
<evidence type="ECO:0000256" key="5">
    <source>
        <dbReference type="ARBA" id="ARBA00022989"/>
    </source>
</evidence>
<feature type="domain" description="Putative zinc-finger" evidence="13">
    <location>
        <begin position="8"/>
        <end position="39"/>
    </location>
</feature>
<dbReference type="GO" id="GO:0005886">
    <property type="term" value="C:plasma membrane"/>
    <property type="evidence" value="ECO:0007669"/>
    <property type="project" value="UniProtKB-SubCell"/>
</dbReference>
<proteinExistence type="inferred from homology"/>
<organism evidence="14 15">
    <name type="scientific">Paenibacillus oryzisoli</name>
    <dbReference type="NCBI Taxonomy" id="1850517"/>
    <lineage>
        <taxon>Bacteria</taxon>
        <taxon>Bacillati</taxon>
        <taxon>Bacillota</taxon>
        <taxon>Bacilli</taxon>
        <taxon>Bacillales</taxon>
        <taxon>Paenibacillaceae</taxon>
        <taxon>Paenibacillus</taxon>
    </lineage>
</organism>
<dbReference type="InterPro" id="IPR027383">
    <property type="entry name" value="Znf_put"/>
</dbReference>
<feature type="domain" description="Anti-sigma K factor RskA C-terminal" evidence="12">
    <location>
        <begin position="123"/>
        <end position="250"/>
    </location>
</feature>
<dbReference type="EMBL" id="LYPB01000044">
    <property type="protein sequence ID" value="OAS22727.1"/>
    <property type="molecule type" value="Genomic_DNA"/>
</dbReference>
<evidence type="ECO:0000256" key="11">
    <source>
        <dbReference type="SAM" id="Phobius"/>
    </source>
</evidence>
<dbReference type="InterPro" id="IPR018764">
    <property type="entry name" value="RskA_C"/>
</dbReference>
<keyword evidence="6 11" id="KW-0472">Membrane</keyword>
<comment type="caution">
    <text evidence="14">The sequence shown here is derived from an EMBL/GenBank/DDBJ whole genome shotgun (WGS) entry which is preliminary data.</text>
</comment>
<evidence type="ECO:0000313" key="14">
    <source>
        <dbReference type="EMBL" id="OAS22727.1"/>
    </source>
</evidence>
<evidence type="ECO:0000256" key="6">
    <source>
        <dbReference type="ARBA" id="ARBA00023136"/>
    </source>
</evidence>
<reference evidence="14 15" key="1">
    <citation type="submission" date="2016-05" db="EMBL/GenBank/DDBJ databases">
        <title>Paenibacillus sp. 1ZS3-15 nov., isolated from the rhizosphere soil.</title>
        <authorList>
            <person name="Zhang X.X."/>
            <person name="Zhang J."/>
        </authorList>
    </citation>
    <scope>NUCLEOTIDE SEQUENCE [LARGE SCALE GENOMIC DNA]</scope>
    <source>
        <strain evidence="14 15">1ZS3-15</strain>
    </source>
</reference>
<dbReference type="OrthoDB" id="150725at2"/>
<comment type="subcellular location">
    <subcellularLocation>
        <location evidence="2">Cell membrane</location>
    </subcellularLocation>
    <subcellularLocation>
        <location evidence="1">Membrane</location>
        <topology evidence="1">Single-pass membrane protein</topology>
    </subcellularLocation>
</comment>
<gene>
    <name evidence="14" type="ORF">A8708_08830</name>
</gene>
<keyword evidence="15" id="KW-1185">Reference proteome</keyword>
<keyword evidence="5 11" id="KW-1133">Transmembrane helix</keyword>
<evidence type="ECO:0000256" key="3">
    <source>
        <dbReference type="ARBA" id="ARBA00022475"/>
    </source>
</evidence>
<dbReference type="InterPro" id="IPR041916">
    <property type="entry name" value="Anti_sigma_zinc_sf"/>
</dbReference>
<name>A0A198ANA1_9BACL</name>
<dbReference type="Proteomes" id="UP000078454">
    <property type="component" value="Unassembled WGS sequence"/>
</dbReference>
<evidence type="ECO:0000259" key="13">
    <source>
        <dbReference type="Pfam" id="PF13490"/>
    </source>
</evidence>